<dbReference type="InterPro" id="IPR052158">
    <property type="entry name" value="INH-QAR"/>
</dbReference>
<dbReference type="InterPro" id="IPR002818">
    <property type="entry name" value="DJ-1/PfpI"/>
</dbReference>
<dbReference type="InterPro" id="IPR018060">
    <property type="entry name" value="HTH_AraC"/>
</dbReference>
<keyword evidence="3" id="KW-0804">Transcription</keyword>
<dbReference type="RefSeq" id="WP_218474113.1">
    <property type="nucleotide sequence ID" value="NZ_BAABJN010000005.1"/>
</dbReference>
<dbReference type="CDD" id="cd03137">
    <property type="entry name" value="GATase1_AraC_1"/>
    <property type="match status" value="1"/>
</dbReference>
<organism evidence="5 6">
    <name type="scientific">Nocardia iowensis</name>
    <dbReference type="NCBI Taxonomy" id="204891"/>
    <lineage>
        <taxon>Bacteria</taxon>
        <taxon>Bacillati</taxon>
        <taxon>Actinomycetota</taxon>
        <taxon>Actinomycetes</taxon>
        <taxon>Mycobacteriales</taxon>
        <taxon>Nocardiaceae</taxon>
        <taxon>Nocardia</taxon>
    </lineage>
</organism>
<proteinExistence type="predicted"/>
<evidence type="ECO:0000256" key="3">
    <source>
        <dbReference type="ARBA" id="ARBA00023163"/>
    </source>
</evidence>
<feature type="domain" description="HTH araC/xylS-type" evidence="4">
    <location>
        <begin position="225"/>
        <end position="323"/>
    </location>
</feature>
<dbReference type="SMART" id="SM00342">
    <property type="entry name" value="HTH_ARAC"/>
    <property type="match status" value="1"/>
</dbReference>
<evidence type="ECO:0000256" key="2">
    <source>
        <dbReference type="ARBA" id="ARBA00023125"/>
    </source>
</evidence>
<dbReference type="PANTHER" id="PTHR43130:SF3">
    <property type="entry name" value="HTH-TYPE TRANSCRIPTIONAL REGULATOR RV1931C"/>
    <property type="match status" value="1"/>
</dbReference>
<accession>A0ABX8RTT2</accession>
<dbReference type="PANTHER" id="PTHR43130">
    <property type="entry name" value="ARAC-FAMILY TRANSCRIPTIONAL REGULATOR"/>
    <property type="match status" value="1"/>
</dbReference>
<keyword evidence="6" id="KW-1185">Reference proteome</keyword>
<dbReference type="Pfam" id="PF01965">
    <property type="entry name" value="DJ-1_PfpI"/>
    <property type="match status" value="1"/>
</dbReference>
<evidence type="ECO:0000313" key="5">
    <source>
        <dbReference type="EMBL" id="QXN92661.1"/>
    </source>
</evidence>
<gene>
    <name evidence="5" type="ORF">KV110_05875</name>
</gene>
<reference evidence="5 6" key="1">
    <citation type="submission" date="2021-07" db="EMBL/GenBank/DDBJ databases">
        <title>Whole Genome Sequence of Nocardia Iowensis.</title>
        <authorList>
            <person name="Lamm A."/>
            <person name="Collins-Fairclough A.M."/>
            <person name="Bunk B."/>
            <person name="Sproer C."/>
        </authorList>
    </citation>
    <scope>NUCLEOTIDE SEQUENCE [LARGE SCALE GENOMIC DNA]</scope>
    <source>
        <strain evidence="5 6">NRRL 5646</strain>
    </source>
</reference>
<dbReference type="InterPro" id="IPR018062">
    <property type="entry name" value="HTH_AraC-typ_CS"/>
</dbReference>
<evidence type="ECO:0000313" key="6">
    <source>
        <dbReference type="Proteomes" id="UP000694257"/>
    </source>
</evidence>
<dbReference type="Pfam" id="PF12833">
    <property type="entry name" value="HTH_18"/>
    <property type="match status" value="1"/>
</dbReference>
<evidence type="ECO:0000256" key="1">
    <source>
        <dbReference type="ARBA" id="ARBA00023015"/>
    </source>
</evidence>
<name>A0ABX8RTT2_NOCIO</name>
<dbReference type="EMBL" id="CP078145">
    <property type="protein sequence ID" value="QXN92661.1"/>
    <property type="molecule type" value="Genomic_DNA"/>
</dbReference>
<evidence type="ECO:0000259" key="4">
    <source>
        <dbReference type="PROSITE" id="PS01124"/>
    </source>
</evidence>
<keyword evidence="2" id="KW-0238">DNA-binding</keyword>
<protein>
    <submittedName>
        <fullName evidence="5">Helix-turn-helix domain-containing protein</fullName>
    </submittedName>
</protein>
<sequence length="333" mass="36138">MTGRTIAIAVTPGAMHPWDLYELGVVASIFGTPQPDLADPWYELRICSVLPEVTESSIGHGAYLRAEYGVAELVSADTVFVPSVAYDCVAADREVPQELLDVLIEAKHRGARMVALCTGAFVLAAAGILDGRRIATHWEHAAILARRYPAVEIDGTALYVDDGDILTSAGMTAALDLSLHLVRRDFGAAVANRLARRLVVPPHRAGDQAQFVDLSVQARAEADLGPTLEWAAAHLDEPLTVELLAARAAMSPRTFHRRLRQSIGATPKQWLLTQRLARAQTLLESTDFGIDRISRLCGLGTAANLRRHFAAVVGVTPVEYRRTFEQREAPPAA</sequence>
<dbReference type="PROSITE" id="PS00041">
    <property type="entry name" value="HTH_ARAC_FAMILY_1"/>
    <property type="match status" value="1"/>
</dbReference>
<dbReference type="PROSITE" id="PS01124">
    <property type="entry name" value="HTH_ARAC_FAMILY_2"/>
    <property type="match status" value="1"/>
</dbReference>
<dbReference type="Proteomes" id="UP000694257">
    <property type="component" value="Chromosome"/>
</dbReference>
<keyword evidence="1" id="KW-0805">Transcription regulation</keyword>